<evidence type="ECO:0000313" key="2">
    <source>
        <dbReference type="Proteomes" id="UP001055439"/>
    </source>
</evidence>
<dbReference type="Proteomes" id="UP001055439">
    <property type="component" value="Chromosome 8"/>
</dbReference>
<organism evidence="1 2">
    <name type="scientific">Musa troglodytarum</name>
    <name type="common">fe'i banana</name>
    <dbReference type="NCBI Taxonomy" id="320322"/>
    <lineage>
        <taxon>Eukaryota</taxon>
        <taxon>Viridiplantae</taxon>
        <taxon>Streptophyta</taxon>
        <taxon>Embryophyta</taxon>
        <taxon>Tracheophyta</taxon>
        <taxon>Spermatophyta</taxon>
        <taxon>Magnoliopsida</taxon>
        <taxon>Liliopsida</taxon>
        <taxon>Zingiberales</taxon>
        <taxon>Musaceae</taxon>
        <taxon>Musa</taxon>
    </lineage>
</organism>
<gene>
    <name evidence="1" type="ORF">MUK42_06211</name>
</gene>
<dbReference type="EMBL" id="CP097510">
    <property type="protein sequence ID" value="URE24899.1"/>
    <property type="molecule type" value="Genomic_DNA"/>
</dbReference>
<reference evidence="1" key="1">
    <citation type="submission" date="2022-05" db="EMBL/GenBank/DDBJ databases">
        <title>The Musa troglodytarum L. genome provides insights into the mechanism of non-climacteric behaviour and enrichment of carotenoids.</title>
        <authorList>
            <person name="Wang J."/>
        </authorList>
    </citation>
    <scope>NUCLEOTIDE SEQUENCE</scope>
    <source>
        <tissue evidence="1">Leaf</tissue>
    </source>
</reference>
<sequence length="108" mass="11450">MRKGDASNSGIVTEQGRLCEEGYNNMRSVGLAGLVTEEDFHLVEGVGFAMTGEAVVVMVGGATVEGTSIPDLNLESEVVVGEPLQIEEVTLGTKGVDHIGSSRWFRKP</sequence>
<dbReference type="AlphaFoldDB" id="A0A9E7GZU4"/>
<evidence type="ECO:0000313" key="1">
    <source>
        <dbReference type="EMBL" id="URE24899.1"/>
    </source>
</evidence>
<accession>A0A9E7GZU4</accession>
<proteinExistence type="predicted"/>
<protein>
    <submittedName>
        <fullName evidence="1">Nuclear transport factor 2 (NTF2) domain</fullName>
    </submittedName>
</protein>
<dbReference type="OrthoDB" id="339151at2759"/>
<name>A0A9E7GZU4_9LILI</name>
<keyword evidence="2" id="KW-1185">Reference proteome</keyword>